<accession>A0ABY0BD22</accession>
<comment type="caution">
    <text evidence="1">The sequence shown here is derived from an EMBL/GenBank/DDBJ whole genome shotgun (WGS) entry which is preliminary data.</text>
</comment>
<evidence type="ECO:0000313" key="1">
    <source>
        <dbReference type="EMBL" id="RUM14475.1"/>
    </source>
</evidence>
<dbReference type="Proteomes" id="UP000272004">
    <property type="component" value="Unassembled WGS sequence"/>
</dbReference>
<name>A0ABY0BD22_9HYPH</name>
<proteinExistence type="predicted"/>
<protein>
    <submittedName>
        <fullName evidence="1">Uncharacterized protein</fullName>
    </submittedName>
</protein>
<reference evidence="1 2" key="1">
    <citation type="submission" date="2018-11" db="EMBL/GenBank/DDBJ databases">
        <authorList>
            <person name="Huo Y."/>
        </authorList>
    </citation>
    <scope>NUCLEOTIDE SEQUENCE [LARGE SCALE GENOMIC DNA]</scope>
    <source>
        <strain evidence="1 2">CCBAU 33202</strain>
    </source>
</reference>
<gene>
    <name evidence="1" type="ORF">EFB14_07010</name>
</gene>
<sequence>MILHALRLPQKFEPARQSRTEHSLFREQEDAPIVYGETGEVAMNDGHANIHFLPPSRVSGRVPAGIV</sequence>
<evidence type="ECO:0000313" key="2">
    <source>
        <dbReference type="Proteomes" id="UP000272004"/>
    </source>
</evidence>
<organism evidence="1 2">
    <name type="scientific">Rhizobium fabae</name>
    <dbReference type="NCBI Taxonomy" id="573179"/>
    <lineage>
        <taxon>Bacteria</taxon>
        <taxon>Pseudomonadati</taxon>
        <taxon>Pseudomonadota</taxon>
        <taxon>Alphaproteobacteria</taxon>
        <taxon>Hyphomicrobiales</taxon>
        <taxon>Rhizobiaceae</taxon>
        <taxon>Rhizobium/Agrobacterium group</taxon>
        <taxon>Rhizobium</taxon>
    </lineage>
</organism>
<dbReference type="EMBL" id="RJJU01000004">
    <property type="protein sequence ID" value="RUM14475.1"/>
    <property type="molecule type" value="Genomic_DNA"/>
</dbReference>
<keyword evidence="2" id="KW-1185">Reference proteome</keyword>